<evidence type="ECO:0000259" key="1">
    <source>
        <dbReference type="Pfam" id="PF05099"/>
    </source>
</evidence>
<reference evidence="2 3" key="1">
    <citation type="submission" date="2023-09" db="EMBL/GenBank/DDBJ databases">
        <authorList>
            <person name="Rey-Velasco X."/>
        </authorList>
    </citation>
    <scope>NUCLEOTIDE SEQUENCE [LARGE SCALE GENOMIC DNA]</scope>
    <source>
        <strain evidence="2 3">F394</strain>
    </source>
</reference>
<keyword evidence="3" id="KW-1185">Reference proteome</keyword>
<evidence type="ECO:0000313" key="3">
    <source>
        <dbReference type="Proteomes" id="UP001267426"/>
    </source>
</evidence>
<sequence length="137" mass="15296">MFLHELSADQRRAFLVLARQVIDADRRLSIQEVERLDRLYTESGLEAEHADAPHAVGDLNLLFGTERARVVVLLDLLLVGYADGRLDPREVEALREVAARLEIDAGTWEAALDWAERYHALTEEALHLGSPSSIGTP</sequence>
<organism evidence="2 3">
    <name type="scientific">Rubrivirga litoralis</name>
    <dbReference type="NCBI Taxonomy" id="3075598"/>
    <lineage>
        <taxon>Bacteria</taxon>
        <taxon>Pseudomonadati</taxon>
        <taxon>Rhodothermota</taxon>
        <taxon>Rhodothermia</taxon>
        <taxon>Rhodothermales</taxon>
        <taxon>Rubricoccaceae</taxon>
        <taxon>Rubrivirga</taxon>
    </lineage>
</organism>
<dbReference type="Proteomes" id="UP001267426">
    <property type="component" value="Unassembled WGS sequence"/>
</dbReference>
<gene>
    <name evidence="2" type="ORF">RM540_06310</name>
</gene>
<dbReference type="SUPFAM" id="SSF158682">
    <property type="entry name" value="TerB-like"/>
    <property type="match status" value="1"/>
</dbReference>
<dbReference type="Pfam" id="PF05099">
    <property type="entry name" value="TerB"/>
    <property type="match status" value="1"/>
</dbReference>
<dbReference type="Gene3D" id="1.10.3680.10">
    <property type="entry name" value="TerB-like"/>
    <property type="match status" value="1"/>
</dbReference>
<protein>
    <submittedName>
        <fullName evidence="2">TerB family tellurite resistance protein</fullName>
    </submittedName>
</protein>
<comment type="caution">
    <text evidence="2">The sequence shown here is derived from an EMBL/GenBank/DDBJ whole genome shotgun (WGS) entry which is preliminary data.</text>
</comment>
<accession>A0ABU3BQ08</accession>
<dbReference type="EMBL" id="JAVRHT010000011">
    <property type="protein sequence ID" value="MDT0631360.1"/>
    <property type="molecule type" value="Genomic_DNA"/>
</dbReference>
<evidence type="ECO:0000313" key="2">
    <source>
        <dbReference type="EMBL" id="MDT0631360.1"/>
    </source>
</evidence>
<feature type="domain" description="Co-chaperone DjlA N-terminal" evidence="1">
    <location>
        <begin position="46"/>
        <end position="111"/>
    </location>
</feature>
<name>A0ABU3BQ08_9BACT</name>
<dbReference type="InterPro" id="IPR029024">
    <property type="entry name" value="TerB-like"/>
</dbReference>
<dbReference type="InterPro" id="IPR007791">
    <property type="entry name" value="DjlA_N"/>
</dbReference>
<dbReference type="RefSeq" id="WP_311662703.1">
    <property type="nucleotide sequence ID" value="NZ_JAVRHT010000011.1"/>
</dbReference>
<proteinExistence type="predicted"/>